<keyword evidence="8" id="KW-1185">Reference proteome</keyword>
<keyword evidence="4 6" id="KW-1133">Transmembrane helix</keyword>
<dbReference type="Pfam" id="PF00083">
    <property type="entry name" value="Sugar_tr"/>
    <property type="match status" value="1"/>
</dbReference>
<evidence type="ECO:0000256" key="5">
    <source>
        <dbReference type="ARBA" id="ARBA00023136"/>
    </source>
</evidence>
<evidence type="ECO:0000256" key="3">
    <source>
        <dbReference type="ARBA" id="ARBA00022692"/>
    </source>
</evidence>
<comment type="caution">
    <text evidence="7">The sequence shown here is derived from an EMBL/GenBank/DDBJ whole genome shotgun (WGS) entry which is preliminary data.</text>
</comment>
<evidence type="ECO:0000313" key="7">
    <source>
        <dbReference type="EMBL" id="GMA86983.1"/>
    </source>
</evidence>
<dbReference type="PANTHER" id="PTHR48020:SF12">
    <property type="entry name" value="PROTON MYO-INOSITOL COTRANSPORTER"/>
    <property type="match status" value="1"/>
</dbReference>
<accession>A0ABQ6JFN4</accession>
<proteinExistence type="predicted"/>
<dbReference type="InterPro" id="IPR050814">
    <property type="entry name" value="Myo-inositol_Transporter"/>
</dbReference>
<evidence type="ECO:0008006" key="9">
    <source>
        <dbReference type="Google" id="ProtNLM"/>
    </source>
</evidence>
<dbReference type="SUPFAM" id="SSF103473">
    <property type="entry name" value="MFS general substrate transporter"/>
    <property type="match status" value="1"/>
</dbReference>
<keyword evidence="5 6" id="KW-0472">Membrane</keyword>
<name>A0ABQ6JFN4_9ACTN</name>
<dbReference type="Proteomes" id="UP001157017">
    <property type="component" value="Unassembled WGS sequence"/>
</dbReference>
<dbReference type="InterPro" id="IPR005828">
    <property type="entry name" value="MFS_sugar_transport-like"/>
</dbReference>
<dbReference type="Gene3D" id="1.20.1250.20">
    <property type="entry name" value="MFS general substrate transporter like domains"/>
    <property type="match status" value="1"/>
</dbReference>
<organism evidence="7 8">
    <name type="scientific">Angustibacter aerolatus</name>
    <dbReference type="NCBI Taxonomy" id="1162965"/>
    <lineage>
        <taxon>Bacteria</taxon>
        <taxon>Bacillati</taxon>
        <taxon>Actinomycetota</taxon>
        <taxon>Actinomycetes</taxon>
        <taxon>Kineosporiales</taxon>
        <taxon>Kineosporiaceae</taxon>
    </lineage>
</organism>
<evidence type="ECO:0000313" key="8">
    <source>
        <dbReference type="Proteomes" id="UP001157017"/>
    </source>
</evidence>
<evidence type="ECO:0000256" key="2">
    <source>
        <dbReference type="ARBA" id="ARBA00022448"/>
    </source>
</evidence>
<evidence type="ECO:0000256" key="1">
    <source>
        <dbReference type="ARBA" id="ARBA00004370"/>
    </source>
</evidence>
<keyword evidence="2" id="KW-0813">Transport</keyword>
<dbReference type="EMBL" id="BSUZ01000001">
    <property type="protein sequence ID" value="GMA86983.1"/>
    <property type="molecule type" value="Genomic_DNA"/>
</dbReference>
<reference evidence="8" key="1">
    <citation type="journal article" date="2019" name="Int. J. Syst. Evol. Microbiol.">
        <title>The Global Catalogue of Microorganisms (GCM) 10K type strain sequencing project: providing services to taxonomists for standard genome sequencing and annotation.</title>
        <authorList>
            <consortium name="The Broad Institute Genomics Platform"/>
            <consortium name="The Broad Institute Genome Sequencing Center for Infectious Disease"/>
            <person name="Wu L."/>
            <person name="Ma J."/>
        </authorList>
    </citation>
    <scope>NUCLEOTIDE SEQUENCE [LARGE SCALE GENOMIC DNA]</scope>
    <source>
        <strain evidence="8">NBRC 108730</strain>
    </source>
</reference>
<gene>
    <name evidence="7" type="ORF">GCM10025868_22330</name>
</gene>
<sequence>MGWLTGSEIYPLPVRGAGTSAQAATLWTVNTIITLTVLSVINLIGVGQTFWLYALFNVAAWLFVWRKMPELTGRSLEQIEGNLRKGSFSPKDFATKDVDVR</sequence>
<evidence type="ECO:0000256" key="4">
    <source>
        <dbReference type="ARBA" id="ARBA00022989"/>
    </source>
</evidence>
<feature type="transmembrane region" description="Helical" evidence="6">
    <location>
        <begin position="50"/>
        <end position="66"/>
    </location>
</feature>
<protein>
    <recommendedName>
        <fullName evidence="9">Major facilitator superfamily (MFS) profile domain-containing protein</fullName>
    </recommendedName>
</protein>
<dbReference type="InterPro" id="IPR036259">
    <property type="entry name" value="MFS_trans_sf"/>
</dbReference>
<evidence type="ECO:0000256" key="6">
    <source>
        <dbReference type="SAM" id="Phobius"/>
    </source>
</evidence>
<dbReference type="PANTHER" id="PTHR48020">
    <property type="entry name" value="PROTON MYO-INOSITOL COTRANSPORTER"/>
    <property type="match status" value="1"/>
</dbReference>
<keyword evidence="3 6" id="KW-0812">Transmembrane</keyword>
<comment type="subcellular location">
    <subcellularLocation>
        <location evidence="1">Membrane</location>
    </subcellularLocation>
</comment>